<dbReference type="SUPFAM" id="SSF53335">
    <property type="entry name" value="S-adenosyl-L-methionine-dependent methyltransferases"/>
    <property type="match status" value="1"/>
</dbReference>
<proteinExistence type="predicted"/>
<dbReference type="AlphaFoldDB" id="A0A5B9QKH1"/>
<evidence type="ECO:0000313" key="1">
    <source>
        <dbReference type="EMBL" id="QEG38242.1"/>
    </source>
</evidence>
<name>A0A5B9QKH1_9BACT</name>
<dbReference type="RefSeq" id="WP_068134843.1">
    <property type="nucleotide sequence ID" value="NZ_CP042914.1"/>
</dbReference>
<evidence type="ECO:0000313" key="2">
    <source>
        <dbReference type="Proteomes" id="UP000325286"/>
    </source>
</evidence>
<evidence type="ECO:0008006" key="3">
    <source>
        <dbReference type="Google" id="ProtNLM"/>
    </source>
</evidence>
<dbReference type="Proteomes" id="UP000325286">
    <property type="component" value="Chromosome"/>
</dbReference>
<dbReference type="Pfam" id="PF11899">
    <property type="entry name" value="DUF3419"/>
    <property type="match status" value="1"/>
</dbReference>
<accession>A0A5B9QKH1</accession>
<dbReference type="InterPro" id="IPR021829">
    <property type="entry name" value="DUF3419"/>
</dbReference>
<protein>
    <recommendedName>
        <fullName evidence="3">S-adenosylmethionine:diacylglycerol 3-amino-3-carboxypropyl transferase</fullName>
    </recommendedName>
</protein>
<dbReference type="OrthoDB" id="1522784at2"/>
<dbReference type="KEGG" id="rul:UC8_01970"/>
<dbReference type="PANTHER" id="PTHR47473">
    <property type="entry name" value="BTA1P"/>
    <property type="match status" value="1"/>
</dbReference>
<dbReference type="EMBL" id="CP042914">
    <property type="protein sequence ID" value="QEG38242.1"/>
    <property type="molecule type" value="Genomic_DNA"/>
</dbReference>
<sequence>MSMELDSKLADDAIQLRAEFDFVRYANCWEDADLLVQALRPGPNKRILSIASSGDNSLALLATGAEVVAADLNAAQLACVELRCAAFRHLEYEQLLAFLGVHASVDRLSTYQRLQQDLTAESKAFWSQREPEITRGIIHIGKFETYFQTFRTRVLPLIHGPKTIARMLQAKTEEERIVFWNETWNNRRWRLLLRVFFSRFLMSRMGRDPEFFRYVEGSIGDQIQKRTRHALCALPTDSNPYLMYIATGNFSNALPRYLQRSNFEKIRDGLDRLTLYHGPIEQAAAVHGEAGFDGYNLSDIFEYVSDSTTQTVYGELVQQANAGARLAYWNAFVPRSCPEQYRDRVKRLTEQSAELFAQDKAFFYGHFELDEVQVPV</sequence>
<dbReference type="PANTHER" id="PTHR47473:SF1">
    <property type="entry name" value="METHYLTRANSFERASE DOMAIN-CONTAINING PROTEIN"/>
    <property type="match status" value="1"/>
</dbReference>
<keyword evidence="2" id="KW-1185">Reference proteome</keyword>
<organism evidence="1 2">
    <name type="scientific">Roseimaritima ulvae</name>
    <dbReference type="NCBI Taxonomy" id="980254"/>
    <lineage>
        <taxon>Bacteria</taxon>
        <taxon>Pseudomonadati</taxon>
        <taxon>Planctomycetota</taxon>
        <taxon>Planctomycetia</taxon>
        <taxon>Pirellulales</taxon>
        <taxon>Pirellulaceae</taxon>
        <taxon>Roseimaritima</taxon>
    </lineage>
</organism>
<gene>
    <name evidence="1" type="ORF">UC8_01970</name>
</gene>
<reference evidence="1 2" key="1">
    <citation type="submission" date="2019-08" db="EMBL/GenBank/DDBJ databases">
        <title>Deep-cultivation of Planctomycetes and their phenomic and genomic characterization uncovers novel biology.</title>
        <authorList>
            <person name="Wiegand S."/>
            <person name="Jogler M."/>
            <person name="Boedeker C."/>
            <person name="Pinto D."/>
            <person name="Vollmers J."/>
            <person name="Rivas-Marin E."/>
            <person name="Kohn T."/>
            <person name="Peeters S.H."/>
            <person name="Heuer A."/>
            <person name="Rast P."/>
            <person name="Oberbeckmann S."/>
            <person name="Bunk B."/>
            <person name="Jeske O."/>
            <person name="Meyerdierks A."/>
            <person name="Storesund J.E."/>
            <person name="Kallscheuer N."/>
            <person name="Luecker S."/>
            <person name="Lage O.M."/>
            <person name="Pohl T."/>
            <person name="Merkel B.J."/>
            <person name="Hornburger P."/>
            <person name="Mueller R.-W."/>
            <person name="Bruemmer F."/>
            <person name="Labrenz M."/>
            <person name="Spormann A.M."/>
            <person name="Op den Camp H."/>
            <person name="Overmann J."/>
            <person name="Amann R."/>
            <person name="Jetten M.S.M."/>
            <person name="Mascher T."/>
            <person name="Medema M.H."/>
            <person name="Devos D.P."/>
            <person name="Kaster A.-K."/>
            <person name="Ovreas L."/>
            <person name="Rohde M."/>
            <person name="Galperin M.Y."/>
            <person name="Jogler C."/>
        </authorList>
    </citation>
    <scope>NUCLEOTIDE SEQUENCE [LARGE SCALE GENOMIC DNA]</scope>
    <source>
        <strain evidence="1 2">UC8</strain>
    </source>
</reference>
<dbReference type="InterPro" id="IPR029063">
    <property type="entry name" value="SAM-dependent_MTases_sf"/>
</dbReference>